<dbReference type="InterPro" id="IPR001387">
    <property type="entry name" value="Cro/C1-type_HTH"/>
</dbReference>
<dbReference type="SUPFAM" id="SSF47413">
    <property type="entry name" value="lambda repressor-like DNA-binding domains"/>
    <property type="match status" value="1"/>
</dbReference>
<evidence type="ECO:0000259" key="5">
    <source>
        <dbReference type="PROSITE" id="PS50932"/>
    </source>
</evidence>
<evidence type="ECO:0000259" key="6">
    <source>
        <dbReference type="PROSITE" id="PS50943"/>
    </source>
</evidence>
<dbReference type="PANTHER" id="PTHR30146:SF148">
    <property type="entry name" value="HTH-TYPE TRANSCRIPTIONAL REPRESSOR PURR-RELATED"/>
    <property type="match status" value="1"/>
</dbReference>
<dbReference type="GO" id="GO:0003700">
    <property type="term" value="F:DNA-binding transcription factor activity"/>
    <property type="evidence" value="ECO:0007669"/>
    <property type="project" value="TreeGrafter"/>
</dbReference>
<keyword evidence="8" id="KW-1185">Reference proteome</keyword>
<proteinExistence type="predicted"/>
<keyword evidence="1" id="KW-0678">Repressor</keyword>
<dbReference type="InterPro" id="IPR001761">
    <property type="entry name" value="Peripla_BP/Lac1_sug-bd_dom"/>
</dbReference>
<dbReference type="Proteomes" id="UP000597444">
    <property type="component" value="Unassembled WGS sequence"/>
</dbReference>
<dbReference type="CDD" id="cd01392">
    <property type="entry name" value="HTH_LacI"/>
    <property type="match status" value="1"/>
</dbReference>
<evidence type="ECO:0000256" key="2">
    <source>
        <dbReference type="ARBA" id="ARBA00023015"/>
    </source>
</evidence>
<accession>A0A8J3IVQ3</accession>
<dbReference type="InterPro" id="IPR010982">
    <property type="entry name" value="Lambda_DNA-bd_dom_sf"/>
</dbReference>
<dbReference type="PANTHER" id="PTHR30146">
    <property type="entry name" value="LACI-RELATED TRANSCRIPTIONAL REPRESSOR"/>
    <property type="match status" value="1"/>
</dbReference>
<protein>
    <submittedName>
        <fullName evidence="7">LacI family transcriptional regulator</fullName>
    </submittedName>
</protein>
<evidence type="ECO:0000256" key="1">
    <source>
        <dbReference type="ARBA" id="ARBA00022491"/>
    </source>
</evidence>
<dbReference type="PRINTS" id="PR00036">
    <property type="entry name" value="HTHLACI"/>
</dbReference>
<dbReference type="CDD" id="cd06267">
    <property type="entry name" value="PBP1_LacI_sugar_binding-like"/>
    <property type="match status" value="1"/>
</dbReference>
<dbReference type="InterPro" id="IPR000843">
    <property type="entry name" value="HTH_LacI"/>
</dbReference>
<dbReference type="EMBL" id="BNJK01000002">
    <property type="protein sequence ID" value="GHO97695.1"/>
    <property type="molecule type" value="Genomic_DNA"/>
</dbReference>
<dbReference type="Pfam" id="PF00356">
    <property type="entry name" value="LacI"/>
    <property type="match status" value="1"/>
</dbReference>
<dbReference type="InterPro" id="IPR028082">
    <property type="entry name" value="Peripla_BP_I"/>
</dbReference>
<reference evidence="7" key="1">
    <citation type="submission" date="2020-10" db="EMBL/GenBank/DDBJ databases">
        <title>Taxonomic study of unclassified bacteria belonging to the class Ktedonobacteria.</title>
        <authorList>
            <person name="Yabe S."/>
            <person name="Wang C.M."/>
            <person name="Zheng Y."/>
            <person name="Sakai Y."/>
            <person name="Cavaletti L."/>
            <person name="Monciardini P."/>
            <person name="Donadio S."/>
        </authorList>
    </citation>
    <scope>NUCLEOTIDE SEQUENCE</scope>
    <source>
        <strain evidence="7">ID150040</strain>
    </source>
</reference>
<dbReference type="PROSITE" id="PS00356">
    <property type="entry name" value="HTH_LACI_1"/>
    <property type="match status" value="1"/>
</dbReference>
<gene>
    <name evidence="7" type="ORF">KSF_077430</name>
</gene>
<name>A0A8J3IVQ3_9CHLR</name>
<keyword evidence="2" id="KW-0805">Transcription regulation</keyword>
<dbReference type="SUPFAM" id="SSF53822">
    <property type="entry name" value="Periplasmic binding protein-like I"/>
    <property type="match status" value="1"/>
</dbReference>
<dbReference type="PROSITE" id="PS50943">
    <property type="entry name" value="HTH_CROC1"/>
    <property type="match status" value="1"/>
</dbReference>
<comment type="caution">
    <text evidence="7">The sequence shown here is derived from an EMBL/GenBank/DDBJ whole genome shotgun (WGS) entry which is preliminary data.</text>
</comment>
<dbReference type="SMART" id="SM00354">
    <property type="entry name" value="HTH_LACI"/>
    <property type="match status" value="1"/>
</dbReference>
<dbReference type="RefSeq" id="WP_220208475.1">
    <property type="nucleotide sequence ID" value="NZ_BNJK01000002.1"/>
</dbReference>
<keyword evidence="4" id="KW-0804">Transcription</keyword>
<evidence type="ECO:0000313" key="8">
    <source>
        <dbReference type="Proteomes" id="UP000597444"/>
    </source>
</evidence>
<keyword evidence="3" id="KW-0238">DNA-binding</keyword>
<evidence type="ECO:0000256" key="4">
    <source>
        <dbReference type="ARBA" id="ARBA00023163"/>
    </source>
</evidence>
<evidence type="ECO:0000313" key="7">
    <source>
        <dbReference type="EMBL" id="GHO97695.1"/>
    </source>
</evidence>
<feature type="domain" description="HTH cro/C1-type" evidence="6">
    <location>
        <begin position="15"/>
        <end position="58"/>
    </location>
</feature>
<dbReference type="Gene3D" id="1.10.260.40">
    <property type="entry name" value="lambda repressor-like DNA-binding domains"/>
    <property type="match status" value="1"/>
</dbReference>
<dbReference type="AlphaFoldDB" id="A0A8J3IVQ3"/>
<dbReference type="Pfam" id="PF00532">
    <property type="entry name" value="Peripla_BP_1"/>
    <property type="match status" value="1"/>
</dbReference>
<sequence length="354" mass="38936">MFDVTDDSQQPKPVTIREVAELANVSIATVSRVVNGSQKVDPQMAERVRAAIASLNYQPNRAARALAGSRSALLGLLVTDIQNPFYMDMMSGVEEVSQQNGYLLVICNSAEDPQKEKQYIEILAAEPVAGAIIVPSRERLDALSLLKARHIPVVTVDRRVHDRSVDAVLVDTVRAAKEAVTHLIDNGYRRIGIITGPRSATTASDRLLGYCQALQEAGIAYDPALEQRGPYKEDAGEQGANRLLLCDPPVEAIITANNRLTLGVLRALYAQGKRVPDDIAVVGFDEMHWAIPELASITTVTQPAYEIGRTAALRLLQRLQQPDLPRQEIFLQYEFFVRGSSRPRAEVHPSPDRV</sequence>
<dbReference type="Gene3D" id="3.40.50.2300">
    <property type="match status" value="2"/>
</dbReference>
<organism evidence="7 8">
    <name type="scientific">Reticulibacter mediterranei</name>
    <dbReference type="NCBI Taxonomy" id="2778369"/>
    <lineage>
        <taxon>Bacteria</taxon>
        <taxon>Bacillati</taxon>
        <taxon>Chloroflexota</taxon>
        <taxon>Ktedonobacteria</taxon>
        <taxon>Ktedonobacterales</taxon>
        <taxon>Reticulibacteraceae</taxon>
        <taxon>Reticulibacter</taxon>
    </lineage>
</organism>
<feature type="domain" description="HTH lacI-type" evidence="5">
    <location>
        <begin position="14"/>
        <end position="68"/>
    </location>
</feature>
<dbReference type="GO" id="GO:0000976">
    <property type="term" value="F:transcription cis-regulatory region binding"/>
    <property type="evidence" value="ECO:0007669"/>
    <property type="project" value="TreeGrafter"/>
</dbReference>
<evidence type="ECO:0000256" key="3">
    <source>
        <dbReference type="ARBA" id="ARBA00023125"/>
    </source>
</evidence>
<dbReference type="PROSITE" id="PS50932">
    <property type="entry name" value="HTH_LACI_2"/>
    <property type="match status" value="1"/>
</dbReference>